<dbReference type="InterPro" id="IPR010667">
    <property type="entry name" value="Phage_T4_Gp19"/>
</dbReference>
<dbReference type="InterPro" id="IPR011747">
    <property type="entry name" value="CHP02241"/>
</dbReference>
<dbReference type="EMBL" id="SIRL01000006">
    <property type="protein sequence ID" value="TBN50104.1"/>
    <property type="molecule type" value="Genomic_DNA"/>
</dbReference>
<dbReference type="GO" id="GO:0005198">
    <property type="term" value="F:structural molecule activity"/>
    <property type="evidence" value="ECO:0007669"/>
    <property type="project" value="InterPro"/>
</dbReference>
<reference evidence="2 4" key="3">
    <citation type="submission" date="2019-02" db="EMBL/GenBank/DDBJ databases">
        <authorList>
            <person name="Zhang G."/>
        </authorList>
    </citation>
    <scope>NUCLEOTIDE SEQUENCE [LARGE SCALE GENOMIC DNA]</scope>
    <source>
        <strain evidence="2 4">CMB17</strain>
    </source>
</reference>
<dbReference type="PANTHER" id="PTHR38009">
    <property type="entry name" value="CONSERVED HYPOTHETICAL PHAGE TAIL PROTEIN"/>
    <property type="match status" value="1"/>
</dbReference>
<name>A0A238WXJ2_9RHOB</name>
<proteinExistence type="predicted"/>
<dbReference type="NCBIfam" id="TIGR02241">
    <property type="entry name" value="conserved hypothetical phage tail region protein"/>
    <property type="match status" value="1"/>
</dbReference>
<protein>
    <submittedName>
        <fullName evidence="1">Conserved hypothetical phage tail region protein</fullName>
    </submittedName>
    <submittedName>
        <fullName evidence="2">Phage tail protein</fullName>
    </submittedName>
</protein>
<keyword evidence="4" id="KW-1185">Reference proteome</keyword>
<gene>
    <name evidence="2" type="ORF">EYF88_10820</name>
    <name evidence="1" type="ORF">SAMN06265378_106178</name>
</gene>
<dbReference type="AlphaFoldDB" id="A0A238WXJ2"/>
<organism evidence="1 3">
    <name type="scientific">Paracoccus sediminis</name>
    <dbReference type="NCBI Taxonomy" id="1214787"/>
    <lineage>
        <taxon>Bacteria</taxon>
        <taxon>Pseudomonadati</taxon>
        <taxon>Pseudomonadota</taxon>
        <taxon>Alphaproteobacteria</taxon>
        <taxon>Rhodobacterales</taxon>
        <taxon>Paracoccaceae</taxon>
        <taxon>Paracoccus</taxon>
    </lineage>
</organism>
<dbReference type="PANTHER" id="PTHR38009:SF1">
    <property type="entry name" value="CONSERVED HYPOTHETICAL PHAGE TAIL PROTEIN"/>
    <property type="match status" value="1"/>
</dbReference>
<accession>A0A238WXJ2</accession>
<dbReference type="Proteomes" id="UP000292859">
    <property type="component" value="Unassembled WGS sequence"/>
</dbReference>
<dbReference type="RefSeq" id="WP_089388206.1">
    <property type="nucleotide sequence ID" value="NZ_FZNM01000006.1"/>
</dbReference>
<evidence type="ECO:0000313" key="3">
    <source>
        <dbReference type="Proteomes" id="UP000198409"/>
    </source>
</evidence>
<evidence type="ECO:0000313" key="4">
    <source>
        <dbReference type="Proteomes" id="UP000292859"/>
    </source>
</evidence>
<dbReference type="Proteomes" id="UP000198409">
    <property type="component" value="Unassembled WGS sequence"/>
</dbReference>
<reference evidence="3" key="1">
    <citation type="submission" date="2017-06" db="EMBL/GenBank/DDBJ databases">
        <authorList>
            <person name="Varghese N."/>
            <person name="Submissions S."/>
        </authorList>
    </citation>
    <scope>NUCLEOTIDE SEQUENCE [LARGE SCALE GENOMIC DNA]</scope>
    <source>
        <strain evidence="3">DSM 26170</strain>
    </source>
</reference>
<dbReference type="Pfam" id="PF06841">
    <property type="entry name" value="Phage_T4_gp19"/>
    <property type="match status" value="1"/>
</dbReference>
<evidence type="ECO:0000313" key="2">
    <source>
        <dbReference type="EMBL" id="TBN50104.1"/>
    </source>
</evidence>
<dbReference type="EMBL" id="FZNM01000006">
    <property type="protein sequence ID" value="SNR51133.1"/>
    <property type="molecule type" value="Genomic_DNA"/>
</dbReference>
<evidence type="ECO:0000313" key="1">
    <source>
        <dbReference type="EMBL" id="SNR51133.1"/>
    </source>
</evidence>
<sequence>MATPRPNPYSNFNFIVEIDNEEVVGFSEVSGLDSETVPIEYREGSDPTSAMRQLGGTEKYSPVIFKRGITGSLYLWEWRKEARDGGTTFPPTKTVVIKLLNEKHDRNAPAMTWTLTNAWPTKITGPTLSAKGNEFAVEQVDIVHDRLDIS</sequence>
<reference evidence="1" key="2">
    <citation type="submission" date="2017-06" db="EMBL/GenBank/DDBJ databases">
        <authorList>
            <person name="Kim H.J."/>
            <person name="Triplett B.A."/>
        </authorList>
    </citation>
    <scope>NUCLEOTIDE SEQUENCE [LARGE SCALE GENOMIC DNA]</scope>
    <source>
        <strain evidence="1">DSM 26170</strain>
    </source>
</reference>
<dbReference type="OrthoDB" id="9790161at2"/>